<dbReference type="Gramene" id="PGSC0003DMT400040015">
    <property type="protein sequence ID" value="PGSC0003DMT400040015"/>
    <property type="gene ID" value="PGSC0003DMG400015480"/>
</dbReference>
<dbReference type="PANTHER" id="PTHR33233">
    <property type="entry name" value="ENDONUCLEASE/EXONUCLEASE/PHOSPHATASE"/>
    <property type="match status" value="1"/>
</dbReference>
<dbReference type="PANTHER" id="PTHR33233:SF14">
    <property type="entry name" value="ENDONUCLEASE_EXONUCLEASE_PHOSPHATASE"/>
    <property type="match status" value="1"/>
</dbReference>
<proteinExistence type="predicted"/>
<protein>
    <submittedName>
        <fullName evidence="1">Endonuclease/exonuclease/phosphatase</fullName>
    </submittedName>
</protein>
<dbReference type="Proteomes" id="UP000011115">
    <property type="component" value="Unassembled WGS sequence"/>
</dbReference>
<dbReference type="EnsemblPlants" id="PGSC0003DMT400040015">
    <property type="protein sequence ID" value="PGSC0003DMT400040015"/>
    <property type="gene ID" value="PGSC0003DMG400015480"/>
</dbReference>
<keyword evidence="2" id="KW-1185">Reference proteome</keyword>
<dbReference type="HOGENOM" id="CLU_1051338_0_0_1"/>
<dbReference type="AlphaFoldDB" id="M1B956"/>
<dbReference type="InParanoid" id="M1B956"/>
<reference evidence="1" key="2">
    <citation type="submission" date="2015-06" db="UniProtKB">
        <authorList>
            <consortium name="EnsemblPlants"/>
        </authorList>
    </citation>
    <scope>IDENTIFICATION</scope>
    <source>
        <strain evidence="1">DM1-3 516 R44</strain>
    </source>
</reference>
<dbReference type="STRING" id="4113.M1B956"/>
<evidence type="ECO:0000313" key="1">
    <source>
        <dbReference type="EnsemblPlants" id="PGSC0003DMT400040015"/>
    </source>
</evidence>
<reference evidence="2" key="1">
    <citation type="journal article" date="2011" name="Nature">
        <title>Genome sequence and analysis of the tuber crop potato.</title>
        <authorList>
            <consortium name="The Potato Genome Sequencing Consortium"/>
        </authorList>
    </citation>
    <scope>NUCLEOTIDE SEQUENCE [LARGE SCALE GENOMIC DNA]</scope>
    <source>
        <strain evidence="2">cv. DM1-3 516 R44</strain>
    </source>
</reference>
<evidence type="ECO:0000313" key="2">
    <source>
        <dbReference type="Proteomes" id="UP000011115"/>
    </source>
</evidence>
<organism evidence="1 2">
    <name type="scientific">Solanum tuberosum</name>
    <name type="common">Potato</name>
    <dbReference type="NCBI Taxonomy" id="4113"/>
    <lineage>
        <taxon>Eukaryota</taxon>
        <taxon>Viridiplantae</taxon>
        <taxon>Streptophyta</taxon>
        <taxon>Embryophyta</taxon>
        <taxon>Tracheophyta</taxon>
        <taxon>Spermatophyta</taxon>
        <taxon>Magnoliopsida</taxon>
        <taxon>eudicotyledons</taxon>
        <taxon>Gunneridae</taxon>
        <taxon>Pentapetalae</taxon>
        <taxon>asterids</taxon>
        <taxon>lamiids</taxon>
        <taxon>Solanales</taxon>
        <taxon>Solanaceae</taxon>
        <taxon>Solanoideae</taxon>
        <taxon>Solaneae</taxon>
        <taxon>Solanum</taxon>
    </lineage>
</organism>
<dbReference type="PaxDb" id="4113-PGSC0003DMT400040015"/>
<dbReference type="eggNOG" id="ENOG502SDTI">
    <property type="taxonomic scope" value="Eukaryota"/>
</dbReference>
<sequence length="265" mass="30284">MEVCSHCLCDWGMPWIASAIGVPLFVDECTTKQTRISYARILIEVNVTKAIPQQITVMDPNGGTFMQEVVLEWRPQFCDKCQKIGHQCQSGITTKEGPPKKRRPVKKVTQVWQYKGPIQLKEQVCAQNRGHEAREISHNITTEKGNHEIEKEHGKQNPGEITQLNLRPNTGGKHLDFSLTNFPILAAIPTRNGFESLMDIKLASLPIDRGATPTLADEVECVKDIDVTELQWMEHYYSWTNKQNGTDRISNRIDKFFGNYEWMEK</sequence>
<accession>M1B956</accession>
<name>M1B956_SOLTU</name>